<evidence type="ECO:0000256" key="3">
    <source>
        <dbReference type="ARBA" id="ARBA00012572"/>
    </source>
</evidence>
<evidence type="ECO:0000256" key="6">
    <source>
        <dbReference type="ARBA" id="ARBA00022822"/>
    </source>
</evidence>
<dbReference type="InterPro" id="IPR013785">
    <property type="entry name" value="Aldolase_TIM"/>
</dbReference>
<comment type="catalytic activity">
    <reaction evidence="1 9">
        <text>N-(5-phospho-beta-D-ribosyl)anthranilate = 1-(2-carboxyphenylamino)-1-deoxy-D-ribulose 5-phosphate</text>
        <dbReference type="Rhea" id="RHEA:21540"/>
        <dbReference type="ChEBI" id="CHEBI:18277"/>
        <dbReference type="ChEBI" id="CHEBI:58613"/>
        <dbReference type="EC" id="5.3.1.24"/>
    </reaction>
</comment>
<dbReference type="PANTHER" id="PTHR42894:SF1">
    <property type="entry name" value="N-(5'-PHOSPHORIBOSYL)ANTHRANILATE ISOMERASE"/>
    <property type="match status" value="1"/>
</dbReference>
<evidence type="ECO:0000256" key="7">
    <source>
        <dbReference type="ARBA" id="ARBA00023141"/>
    </source>
</evidence>
<accession>A0ABW5WVV4</accession>
<dbReference type="PANTHER" id="PTHR42894">
    <property type="entry name" value="N-(5'-PHOSPHORIBOSYL)ANTHRANILATE ISOMERASE"/>
    <property type="match status" value="1"/>
</dbReference>
<comment type="similarity">
    <text evidence="9">Belongs to the TrpF family.</text>
</comment>
<evidence type="ECO:0000259" key="10">
    <source>
        <dbReference type="Pfam" id="PF00697"/>
    </source>
</evidence>
<keyword evidence="6 9" id="KW-0822">Tryptophan biosynthesis</keyword>
<comment type="caution">
    <text evidence="11">The sequence shown here is derived from an EMBL/GenBank/DDBJ whole genome shotgun (WGS) entry which is preliminary data.</text>
</comment>
<keyword evidence="8 9" id="KW-0413">Isomerase</keyword>
<dbReference type="SUPFAM" id="SSF51366">
    <property type="entry name" value="Ribulose-phoshate binding barrel"/>
    <property type="match status" value="1"/>
</dbReference>
<organism evidence="11 12">
    <name type="scientific">Corticicoccus populi</name>
    <dbReference type="NCBI Taxonomy" id="1812821"/>
    <lineage>
        <taxon>Bacteria</taxon>
        <taxon>Bacillati</taxon>
        <taxon>Bacillota</taxon>
        <taxon>Bacilli</taxon>
        <taxon>Bacillales</taxon>
        <taxon>Staphylococcaceae</taxon>
        <taxon>Corticicoccus</taxon>
    </lineage>
</organism>
<gene>
    <name evidence="9" type="primary">trpF</name>
    <name evidence="11" type="ORF">ACFSX4_06500</name>
</gene>
<evidence type="ECO:0000256" key="1">
    <source>
        <dbReference type="ARBA" id="ARBA00001164"/>
    </source>
</evidence>
<sequence length="204" mass="22426">MTKVKICGMKTIEDVNNAVKYGADFIGFVFAPSKRQVTAETVKEILGSVSLYGTKTVGVFVNPSKAELAEILKTVPLDYIQLHGDETKAFTERLNHKVIKAFPSNSELSYEEKFSYPADFILIDSPREKYYGGSGRVFDWAEIDFDAVDQSRFALAGGLNENNVRGAVVKACPALVDTSSGVETDGVKDPVKIKRFIEEAKGEI</sequence>
<protein>
    <recommendedName>
        <fullName evidence="4 9">N-(5'-phosphoribosyl)anthranilate isomerase</fullName>
        <shortName evidence="9">PRAI</shortName>
        <ecNumber evidence="3 9">5.3.1.24</ecNumber>
    </recommendedName>
</protein>
<evidence type="ECO:0000256" key="5">
    <source>
        <dbReference type="ARBA" id="ARBA00022605"/>
    </source>
</evidence>
<comment type="pathway">
    <text evidence="2 9">Amino-acid biosynthesis; L-tryptophan biosynthesis; L-tryptophan from chorismate: step 3/5.</text>
</comment>
<evidence type="ECO:0000256" key="2">
    <source>
        <dbReference type="ARBA" id="ARBA00004664"/>
    </source>
</evidence>
<dbReference type="HAMAP" id="MF_00135">
    <property type="entry name" value="PRAI"/>
    <property type="match status" value="1"/>
</dbReference>
<dbReference type="CDD" id="cd00405">
    <property type="entry name" value="PRAI"/>
    <property type="match status" value="1"/>
</dbReference>
<dbReference type="Pfam" id="PF00697">
    <property type="entry name" value="PRAI"/>
    <property type="match status" value="1"/>
</dbReference>
<dbReference type="Proteomes" id="UP001597519">
    <property type="component" value="Unassembled WGS sequence"/>
</dbReference>
<reference evidence="12" key="1">
    <citation type="journal article" date="2019" name="Int. J. Syst. Evol. Microbiol.">
        <title>The Global Catalogue of Microorganisms (GCM) 10K type strain sequencing project: providing services to taxonomists for standard genome sequencing and annotation.</title>
        <authorList>
            <consortium name="The Broad Institute Genomics Platform"/>
            <consortium name="The Broad Institute Genome Sequencing Center for Infectious Disease"/>
            <person name="Wu L."/>
            <person name="Ma J."/>
        </authorList>
    </citation>
    <scope>NUCLEOTIDE SEQUENCE [LARGE SCALE GENOMIC DNA]</scope>
    <source>
        <strain evidence="12">KCTC 33575</strain>
    </source>
</reference>
<dbReference type="InterPro" id="IPR001240">
    <property type="entry name" value="PRAI_dom"/>
</dbReference>
<dbReference type="InterPro" id="IPR011060">
    <property type="entry name" value="RibuloseP-bd_barrel"/>
</dbReference>
<dbReference type="RefSeq" id="WP_377772738.1">
    <property type="nucleotide sequence ID" value="NZ_JBHUOQ010000001.1"/>
</dbReference>
<dbReference type="EC" id="5.3.1.24" evidence="3 9"/>
<evidence type="ECO:0000313" key="11">
    <source>
        <dbReference type="EMBL" id="MFD2830117.1"/>
    </source>
</evidence>
<dbReference type="InterPro" id="IPR044643">
    <property type="entry name" value="TrpF_fam"/>
</dbReference>
<dbReference type="GO" id="GO:0004640">
    <property type="term" value="F:phosphoribosylanthranilate isomerase activity"/>
    <property type="evidence" value="ECO:0007669"/>
    <property type="project" value="UniProtKB-EC"/>
</dbReference>
<proteinExistence type="inferred from homology"/>
<dbReference type="NCBIfam" id="NF002300">
    <property type="entry name" value="PRK01222.1-7"/>
    <property type="match status" value="1"/>
</dbReference>
<evidence type="ECO:0000313" key="12">
    <source>
        <dbReference type="Proteomes" id="UP001597519"/>
    </source>
</evidence>
<feature type="domain" description="N-(5'phosphoribosyl) anthranilate isomerase (PRAI)" evidence="10">
    <location>
        <begin position="4"/>
        <end position="198"/>
    </location>
</feature>
<evidence type="ECO:0000256" key="8">
    <source>
        <dbReference type="ARBA" id="ARBA00023235"/>
    </source>
</evidence>
<keyword evidence="7 9" id="KW-0057">Aromatic amino acid biosynthesis</keyword>
<evidence type="ECO:0000256" key="4">
    <source>
        <dbReference type="ARBA" id="ARBA00022272"/>
    </source>
</evidence>
<name>A0ABW5WVV4_9STAP</name>
<dbReference type="Gene3D" id="3.20.20.70">
    <property type="entry name" value="Aldolase class I"/>
    <property type="match status" value="1"/>
</dbReference>
<evidence type="ECO:0000256" key="9">
    <source>
        <dbReference type="HAMAP-Rule" id="MF_00135"/>
    </source>
</evidence>
<keyword evidence="5 9" id="KW-0028">Amino-acid biosynthesis</keyword>
<keyword evidence="12" id="KW-1185">Reference proteome</keyword>
<dbReference type="EMBL" id="JBHUOQ010000001">
    <property type="protein sequence ID" value="MFD2830117.1"/>
    <property type="molecule type" value="Genomic_DNA"/>
</dbReference>